<evidence type="ECO:0000256" key="2">
    <source>
        <dbReference type="ARBA" id="ARBA00022730"/>
    </source>
</evidence>
<dbReference type="PANTHER" id="PTHR21368">
    <property type="entry name" value="50S RIBOSOMAL PROTEIN L9"/>
    <property type="match status" value="1"/>
</dbReference>
<feature type="domain" description="Ribosomal protein L9" evidence="9">
    <location>
        <begin position="13"/>
        <end position="40"/>
    </location>
</feature>
<organism evidence="10 11">
    <name type="scientific">Chelativorans salis</name>
    <dbReference type="NCBI Taxonomy" id="2978478"/>
    <lineage>
        <taxon>Bacteria</taxon>
        <taxon>Pseudomonadati</taxon>
        <taxon>Pseudomonadota</taxon>
        <taxon>Alphaproteobacteria</taxon>
        <taxon>Hyphomicrobiales</taxon>
        <taxon>Phyllobacteriaceae</taxon>
        <taxon>Chelativorans</taxon>
    </lineage>
</organism>
<keyword evidence="3 7" id="KW-0694">RNA-binding</keyword>
<evidence type="ECO:0000256" key="5">
    <source>
        <dbReference type="ARBA" id="ARBA00023274"/>
    </source>
</evidence>
<evidence type="ECO:0000256" key="1">
    <source>
        <dbReference type="ARBA" id="ARBA00010605"/>
    </source>
</evidence>
<evidence type="ECO:0000259" key="9">
    <source>
        <dbReference type="PROSITE" id="PS00651"/>
    </source>
</evidence>
<dbReference type="Gene3D" id="3.40.5.10">
    <property type="entry name" value="Ribosomal protein L9, N-terminal domain"/>
    <property type="match status" value="1"/>
</dbReference>
<dbReference type="PROSITE" id="PS00651">
    <property type="entry name" value="RIBOSOMAL_L9"/>
    <property type="match status" value="1"/>
</dbReference>
<proteinExistence type="inferred from homology"/>
<evidence type="ECO:0000256" key="6">
    <source>
        <dbReference type="ARBA" id="ARBA00035292"/>
    </source>
</evidence>
<evidence type="ECO:0000256" key="8">
    <source>
        <dbReference type="SAM" id="MobiDB-lite"/>
    </source>
</evidence>
<keyword evidence="11" id="KW-1185">Reference proteome</keyword>
<dbReference type="Pfam" id="PF01281">
    <property type="entry name" value="Ribosomal_L9_N"/>
    <property type="match status" value="1"/>
</dbReference>
<dbReference type="SUPFAM" id="SSF55658">
    <property type="entry name" value="L9 N-domain-like"/>
    <property type="match status" value="1"/>
</dbReference>
<dbReference type="HAMAP" id="MF_00503">
    <property type="entry name" value="Ribosomal_bL9"/>
    <property type="match status" value="1"/>
</dbReference>
<name>A0ABT2LNC5_9HYPH</name>
<sequence length="211" mass="23284">MQIILLERIPRLGQMGDVVKVKDGFARNFLLPQGKALRANEANRKKFETQRVELEARDLERKKEAEGVAEKLDGQSFIVIRSAAETGQLYGSVSPRDIVEVLNENGFKIGRNQVDLNQPIKTIGVLNVAIALHPEVVVTITLNVARSADEAERQAQGETLDSAEAIYGEDVNESARPEEFFDPEAEFAEPEETEEVPAAEEPAGGEEEEKA</sequence>
<evidence type="ECO:0000256" key="3">
    <source>
        <dbReference type="ARBA" id="ARBA00022884"/>
    </source>
</evidence>
<dbReference type="InterPro" id="IPR020070">
    <property type="entry name" value="Ribosomal_bL9_N"/>
</dbReference>
<dbReference type="Gene3D" id="3.10.430.100">
    <property type="entry name" value="Ribosomal protein L9, C-terminal domain"/>
    <property type="match status" value="1"/>
</dbReference>
<dbReference type="InterPro" id="IPR020069">
    <property type="entry name" value="Ribosomal_bL9_C"/>
</dbReference>
<dbReference type="EMBL" id="JAOCZP010000003">
    <property type="protein sequence ID" value="MCT7375947.1"/>
    <property type="molecule type" value="Genomic_DNA"/>
</dbReference>
<evidence type="ECO:0000256" key="4">
    <source>
        <dbReference type="ARBA" id="ARBA00022980"/>
    </source>
</evidence>
<dbReference type="InterPro" id="IPR036935">
    <property type="entry name" value="Ribosomal_bL9_N_sf"/>
</dbReference>
<dbReference type="RefSeq" id="WP_260903290.1">
    <property type="nucleotide sequence ID" value="NZ_JAOCZP010000003.1"/>
</dbReference>
<gene>
    <name evidence="7 10" type="primary">rplI</name>
    <name evidence="10" type="ORF">N5A92_12985</name>
</gene>
<comment type="function">
    <text evidence="7">Binds to the 23S rRNA.</text>
</comment>
<keyword evidence="2 7" id="KW-0699">rRNA-binding</keyword>
<evidence type="ECO:0000313" key="10">
    <source>
        <dbReference type="EMBL" id="MCT7375947.1"/>
    </source>
</evidence>
<feature type="compositionally biased region" description="Acidic residues" evidence="8">
    <location>
        <begin position="180"/>
        <end position="211"/>
    </location>
</feature>
<keyword evidence="5 7" id="KW-0687">Ribonucleoprotein</keyword>
<feature type="region of interest" description="Disordered" evidence="8">
    <location>
        <begin position="153"/>
        <end position="211"/>
    </location>
</feature>
<dbReference type="NCBIfam" id="TIGR00158">
    <property type="entry name" value="L9"/>
    <property type="match status" value="1"/>
</dbReference>
<dbReference type="InterPro" id="IPR020594">
    <property type="entry name" value="Ribosomal_bL9_bac/chp"/>
</dbReference>
<dbReference type="SUPFAM" id="SSF55653">
    <property type="entry name" value="Ribosomal protein L9 C-domain"/>
    <property type="match status" value="1"/>
</dbReference>
<dbReference type="InterPro" id="IPR000244">
    <property type="entry name" value="Ribosomal_bL9"/>
</dbReference>
<dbReference type="InterPro" id="IPR009027">
    <property type="entry name" value="Ribosomal_bL9/RNase_H1_N"/>
</dbReference>
<evidence type="ECO:0000313" key="11">
    <source>
        <dbReference type="Proteomes" id="UP001320831"/>
    </source>
</evidence>
<protein>
    <recommendedName>
        <fullName evidence="6 7">Large ribosomal subunit protein bL9</fullName>
    </recommendedName>
</protein>
<comment type="caution">
    <text evidence="10">The sequence shown here is derived from an EMBL/GenBank/DDBJ whole genome shotgun (WGS) entry which is preliminary data.</text>
</comment>
<dbReference type="GO" id="GO:0005840">
    <property type="term" value="C:ribosome"/>
    <property type="evidence" value="ECO:0007669"/>
    <property type="project" value="UniProtKB-KW"/>
</dbReference>
<dbReference type="Pfam" id="PF03948">
    <property type="entry name" value="Ribosomal_L9_C"/>
    <property type="match status" value="1"/>
</dbReference>
<accession>A0ABT2LNC5</accession>
<dbReference type="InterPro" id="IPR036791">
    <property type="entry name" value="Ribosomal_bL9_C_sf"/>
</dbReference>
<dbReference type="Proteomes" id="UP001320831">
    <property type="component" value="Unassembled WGS sequence"/>
</dbReference>
<evidence type="ECO:0000256" key="7">
    <source>
        <dbReference type="HAMAP-Rule" id="MF_00503"/>
    </source>
</evidence>
<reference evidence="10 11" key="1">
    <citation type="submission" date="2022-09" db="EMBL/GenBank/DDBJ databases">
        <title>Chelativorans salina sp. nov., a novel slightly halophilic bacterium isolated from a saline lake sediment enrichment.</title>
        <authorList>
            <person name="Gao L."/>
            <person name="Fang B.-Z."/>
            <person name="Li W.-J."/>
        </authorList>
    </citation>
    <scope>NUCLEOTIDE SEQUENCE [LARGE SCALE GENOMIC DNA]</scope>
    <source>
        <strain evidence="10 11">EGI FJ00035</strain>
    </source>
</reference>
<comment type="similarity">
    <text evidence="1 7">Belongs to the bacterial ribosomal protein bL9 family.</text>
</comment>
<keyword evidence="4 7" id="KW-0689">Ribosomal protein</keyword>